<dbReference type="EMBL" id="JABFAA010354618">
    <property type="protein sequence ID" value="MBA0702950.1"/>
    <property type="molecule type" value="Genomic_DNA"/>
</dbReference>
<evidence type="ECO:0000259" key="1">
    <source>
        <dbReference type="Pfam" id="PF13456"/>
    </source>
</evidence>
<keyword evidence="3" id="KW-1185">Reference proteome</keyword>
<comment type="caution">
    <text evidence="2">The sequence shown here is derived from an EMBL/GenBank/DDBJ whole genome shotgun (WGS) entry which is preliminary data.</text>
</comment>
<proteinExistence type="predicted"/>
<dbReference type="GO" id="GO:0003676">
    <property type="term" value="F:nucleic acid binding"/>
    <property type="evidence" value="ECO:0007669"/>
    <property type="project" value="InterPro"/>
</dbReference>
<dbReference type="AlphaFoldDB" id="A0A7J8YUC7"/>
<dbReference type="Pfam" id="PF13456">
    <property type="entry name" value="RVT_3"/>
    <property type="match status" value="1"/>
</dbReference>
<reference evidence="2 3" key="1">
    <citation type="journal article" date="2019" name="Genome Biol. Evol.">
        <title>Insights into the evolution of the New World diploid cottons (Gossypium, subgenus Houzingenia) based on genome sequencing.</title>
        <authorList>
            <person name="Grover C.E."/>
            <person name="Arick M.A. 2nd"/>
            <person name="Thrash A."/>
            <person name="Conover J.L."/>
            <person name="Sanders W.S."/>
            <person name="Peterson D.G."/>
            <person name="Frelichowski J.E."/>
            <person name="Scheffler J.A."/>
            <person name="Scheffler B.E."/>
            <person name="Wendel J.F."/>
        </authorList>
    </citation>
    <scope>NUCLEOTIDE SEQUENCE [LARGE SCALE GENOMIC DNA]</scope>
    <source>
        <strain evidence="2">185</strain>
        <tissue evidence="2">Leaf</tissue>
    </source>
</reference>
<organism evidence="2 3">
    <name type="scientific">Gossypium aridum</name>
    <name type="common">American cotton</name>
    <name type="synonym">Erioxylum aridum</name>
    <dbReference type="NCBI Taxonomy" id="34290"/>
    <lineage>
        <taxon>Eukaryota</taxon>
        <taxon>Viridiplantae</taxon>
        <taxon>Streptophyta</taxon>
        <taxon>Embryophyta</taxon>
        <taxon>Tracheophyta</taxon>
        <taxon>Spermatophyta</taxon>
        <taxon>Magnoliopsida</taxon>
        <taxon>eudicotyledons</taxon>
        <taxon>Gunneridae</taxon>
        <taxon>Pentapetalae</taxon>
        <taxon>rosids</taxon>
        <taxon>malvids</taxon>
        <taxon>Malvales</taxon>
        <taxon>Malvaceae</taxon>
        <taxon>Malvoideae</taxon>
        <taxon>Gossypium</taxon>
    </lineage>
</organism>
<name>A0A7J8YUC7_GOSAI</name>
<dbReference type="InterPro" id="IPR036397">
    <property type="entry name" value="RNaseH_sf"/>
</dbReference>
<dbReference type="InterPro" id="IPR002156">
    <property type="entry name" value="RNaseH_domain"/>
</dbReference>
<evidence type="ECO:0000313" key="3">
    <source>
        <dbReference type="Proteomes" id="UP000593577"/>
    </source>
</evidence>
<feature type="domain" description="RNase H type-1" evidence="1">
    <location>
        <begin position="44"/>
        <end position="101"/>
    </location>
</feature>
<dbReference type="GO" id="GO:0004523">
    <property type="term" value="F:RNA-DNA hybrid ribonuclease activity"/>
    <property type="evidence" value="ECO:0007669"/>
    <property type="project" value="InterPro"/>
</dbReference>
<protein>
    <recommendedName>
        <fullName evidence="1">RNase H type-1 domain-containing protein</fullName>
    </recommendedName>
</protein>
<evidence type="ECO:0000313" key="2">
    <source>
        <dbReference type="EMBL" id="MBA0702950.1"/>
    </source>
</evidence>
<gene>
    <name evidence="2" type="ORF">Goari_020417</name>
</gene>
<dbReference type="Gene3D" id="3.30.420.10">
    <property type="entry name" value="Ribonuclease H-like superfamily/Ribonuclease H"/>
    <property type="match status" value="1"/>
</dbReference>
<dbReference type="Proteomes" id="UP000593577">
    <property type="component" value="Unassembled WGS sequence"/>
</dbReference>
<accession>A0A7J8YUC7</accession>
<sequence>MSTILLPVMVDMVLQKSIYSREGICMFRRCKARDFTKDPVGNSYGDSKTVIKKCQENFTDKSVIGAIIRDIQNKKVDFQELIFQYTHRSENMNAHRLAKNALEKGENTYLRGVGLESHASASAGIWSRNPN</sequence>